<accession>A0A8J5G1N6</accession>
<dbReference type="AlphaFoldDB" id="A0A8J5G1N6"/>
<sequence length="99" mass="11343">MAELRRSETTFRRSGSSGLVWDETFFASRDQYPSRVKNHRDDGSRSPEELQQQRSKSSTVSRHGIKSPAVDRPSPSPLYFCCPFPGKSSSTKPQRPRRR</sequence>
<protein>
    <submittedName>
        <fullName evidence="2">Uncharacterized protein</fullName>
    </submittedName>
</protein>
<comment type="caution">
    <text evidence="2">The sequence shown here is derived from an EMBL/GenBank/DDBJ whole genome shotgun (WGS) entry which is preliminary data.</text>
</comment>
<dbReference type="PANTHER" id="PTHR33730:SF4">
    <property type="entry name" value="OS05G0542732 PROTEIN"/>
    <property type="match status" value="1"/>
</dbReference>
<evidence type="ECO:0000313" key="2">
    <source>
        <dbReference type="EMBL" id="KAG6494653.1"/>
    </source>
</evidence>
<proteinExistence type="predicted"/>
<name>A0A8J5G1N6_ZINOF</name>
<dbReference type="PANTHER" id="PTHR33730">
    <property type="entry name" value="OS05G0542732 PROTEIN-RELATED"/>
    <property type="match status" value="1"/>
</dbReference>
<feature type="compositionally biased region" description="Basic and acidic residues" evidence="1">
    <location>
        <begin position="39"/>
        <end position="48"/>
    </location>
</feature>
<dbReference type="EMBL" id="JACMSC010000012">
    <property type="protein sequence ID" value="KAG6494653.1"/>
    <property type="molecule type" value="Genomic_DNA"/>
</dbReference>
<keyword evidence="3" id="KW-1185">Reference proteome</keyword>
<dbReference type="InterPro" id="IPR031421">
    <property type="entry name" value="DUF4666"/>
</dbReference>
<dbReference type="Pfam" id="PF15697">
    <property type="entry name" value="DUF4666"/>
    <property type="match status" value="1"/>
</dbReference>
<reference evidence="2 3" key="1">
    <citation type="submission" date="2020-08" db="EMBL/GenBank/DDBJ databases">
        <title>Plant Genome Project.</title>
        <authorList>
            <person name="Zhang R.-G."/>
        </authorList>
    </citation>
    <scope>NUCLEOTIDE SEQUENCE [LARGE SCALE GENOMIC DNA]</scope>
    <source>
        <tissue evidence="2">Rhizome</tissue>
    </source>
</reference>
<feature type="compositionally biased region" description="Polar residues" evidence="1">
    <location>
        <begin position="49"/>
        <end position="61"/>
    </location>
</feature>
<feature type="region of interest" description="Disordered" evidence="1">
    <location>
        <begin position="31"/>
        <end position="99"/>
    </location>
</feature>
<organism evidence="2 3">
    <name type="scientific">Zingiber officinale</name>
    <name type="common">Ginger</name>
    <name type="synonym">Amomum zingiber</name>
    <dbReference type="NCBI Taxonomy" id="94328"/>
    <lineage>
        <taxon>Eukaryota</taxon>
        <taxon>Viridiplantae</taxon>
        <taxon>Streptophyta</taxon>
        <taxon>Embryophyta</taxon>
        <taxon>Tracheophyta</taxon>
        <taxon>Spermatophyta</taxon>
        <taxon>Magnoliopsida</taxon>
        <taxon>Liliopsida</taxon>
        <taxon>Zingiberales</taxon>
        <taxon>Zingiberaceae</taxon>
        <taxon>Zingiber</taxon>
    </lineage>
</organism>
<evidence type="ECO:0000256" key="1">
    <source>
        <dbReference type="SAM" id="MobiDB-lite"/>
    </source>
</evidence>
<gene>
    <name evidence="2" type="ORF">ZIOFF_042413</name>
</gene>
<evidence type="ECO:0000313" key="3">
    <source>
        <dbReference type="Proteomes" id="UP000734854"/>
    </source>
</evidence>
<dbReference type="Proteomes" id="UP000734854">
    <property type="component" value="Unassembled WGS sequence"/>
</dbReference>